<dbReference type="Proteomes" id="UP000467006">
    <property type="component" value="Chromosome"/>
</dbReference>
<dbReference type="InterPro" id="IPR000873">
    <property type="entry name" value="AMP-dep_synth/lig_dom"/>
</dbReference>
<dbReference type="InterPro" id="IPR045851">
    <property type="entry name" value="AMP-bd_C_sf"/>
</dbReference>
<gene>
    <name evidence="3" type="ORF">MDUV_36760</name>
</gene>
<dbReference type="Pfam" id="PF13193">
    <property type="entry name" value="AMP-binding_C"/>
    <property type="match status" value="1"/>
</dbReference>
<feature type="domain" description="AMP-binding enzyme C-terminal" evidence="2">
    <location>
        <begin position="279"/>
        <end position="353"/>
    </location>
</feature>
<evidence type="ECO:0000313" key="3">
    <source>
        <dbReference type="EMBL" id="BBX18816.1"/>
    </source>
</evidence>
<organism evidence="3 4">
    <name type="scientific">Mycolicibacterium duvalii</name>
    <dbReference type="NCBI Taxonomy" id="39688"/>
    <lineage>
        <taxon>Bacteria</taxon>
        <taxon>Bacillati</taxon>
        <taxon>Actinomycetota</taxon>
        <taxon>Actinomycetes</taxon>
        <taxon>Mycobacteriales</taxon>
        <taxon>Mycobacteriaceae</taxon>
        <taxon>Mycolicibacterium</taxon>
    </lineage>
</organism>
<reference evidence="3 4" key="1">
    <citation type="journal article" date="2019" name="Emerg. Microbes Infect.">
        <title>Comprehensive subspecies identification of 175 nontuberculous mycobacteria species based on 7547 genomic profiles.</title>
        <authorList>
            <person name="Matsumoto Y."/>
            <person name="Kinjo T."/>
            <person name="Motooka D."/>
            <person name="Nabeya D."/>
            <person name="Jung N."/>
            <person name="Uechi K."/>
            <person name="Horii T."/>
            <person name="Iida T."/>
            <person name="Fujita J."/>
            <person name="Nakamura S."/>
        </authorList>
    </citation>
    <scope>NUCLEOTIDE SEQUENCE [LARGE SCALE GENOMIC DNA]</scope>
    <source>
        <strain evidence="3 4">JCM 6396</strain>
    </source>
</reference>
<dbReference type="PANTHER" id="PTHR43201">
    <property type="entry name" value="ACYL-COA SYNTHETASE"/>
    <property type="match status" value="1"/>
</dbReference>
<dbReference type="GO" id="GO:0031956">
    <property type="term" value="F:medium-chain fatty acid-CoA ligase activity"/>
    <property type="evidence" value="ECO:0007669"/>
    <property type="project" value="TreeGrafter"/>
</dbReference>
<dbReference type="SUPFAM" id="SSF56801">
    <property type="entry name" value="Acetyl-CoA synthetase-like"/>
    <property type="match status" value="1"/>
</dbReference>
<protein>
    <submittedName>
        <fullName evidence="3">O-succinylbenzoic acid--CoA ligase</fullName>
    </submittedName>
</protein>
<dbReference type="AlphaFoldDB" id="A0A7I7K3S7"/>
<dbReference type="InterPro" id="IPR042099">
    <property type="entry name" value="ANL_N_sf"/>
</dbReference>
<dbReference type="Pfam" id="PF00501">
    <property type="entry name" value="AMP-binding"/>
    <property type="match status" value="1"/>
</dbReference>
<dbReference type="Gene3D" id="3.40.50.12780">
    <property type="entry name" value="N-terminal domain of ligase-like"/>
    <property type="match status" value="1"/>
</dbReference>
<dbReference type="NCBIfam" id="NF005877">
    <property type="entry name" value="PRK07824.1"/>
    <property type="match status" value="1"/>
</dbReference>
<name>A0A7I7K3S7_9MYCO</name>
<feature type="domain" description="AMP-dependent synthetase/ligase" evidence="1">
    <location>
        <begin position="40"/>
        <end position="215"/>
    </location>
</feature>
<evidence type="ECO:0000313" key="4">
    <source>
        <dbReference type="Proteomes" id="UP000467006"/>
    </source>
</evidence>
<keyword evidence="4" id="KW-1185">Reference proteome</keyword>
<evidence type="ECO:0000259" key="1">
    <source>
        <dbReference type="Pfam" id="PF00501"/>
    </source>
</evidence>
<dbReference type="KEGG" id="mdu:MDUV_36760"/>
<dbReference type="InterPro" id="IPR025110">
    <property type="entry name" value="AMP-bd_C"/>
</dbReference>
<dbReference type="EMBL" id="AP022563">
    <property type="protein sequence ID" value="BBX18816.1"/>
    <property type="molecule type" value="Genomic_DNA"/>
</dbReference>
<dbReference type="GO" id="GO:0006631">
    <property type="term" value="P:fatty acid metabolic process"/>
    <property type="evidence" value="ECO:0007669"/>
    <property type="project" value="TreeGrafter"/>
</dbReference>
<keyword evidence="3" id="KW-0436">Ligase</keyword>
<dbReference type="Gene3D" id="3.30.300.30">
    <property type="match status" value="1"/>
</dbReference>
<proteinExistence type="predicted"/>
<accession>A0A7I7K3S7</accession>
<evidence type="ECO:0000259" key="2">
    <source>
        <dbReference type="Pfam" id="PF13193"/>
    </source>
</evidence>
<sequence>MSALPVVSDVLAGRVCALPVPATDATQTSLLTTVLRAGEPIDDAVAVVLSTSGTTGAPKGALLSAAALTASAGATHDRLGGRGRWLLALPAYHVAGFQVLVRSLIAGVDPVAVRPGFEPAELVSAVATLGGGRRYVSLVAAQLDKALRDPAAADALADVDAVLIGGGPMPVSLSEKASAAGVPVVRTYGMSETAGGCVYDGVPLAGVSVTVSETGRISLGGPTVALGYRNPVTPDPFAETGWFRTDDVGMIDDAGVLRVLGRADDGISTGGLTVLPDLVEAAMHTHPAVAECAVFGVADERLGQRVVAAVVLEPAATLTLEDIRRHVAGRLAPTAAPRELHIVETLPRHGIGKVDRRALARTYGAGPGSSTA</sequence>
<dbReference type="PANTHER" id="PTHR43201:SF32">
    <property type="entry name" value="2-SUCCINYLBENZOATE--COA LIGASE, CHLOROPLASTIC_PEROXISOMAL"/>
    <property type="match status" value="1"/>
</dbReference>